<evidence type="ECO:0000313" key="2">
    <source>
        <dbReference type="Proteomes" id="UP001066276"/>
    </source>
</evidence>
<comment type="caution">
    <text evidence="1">The sequence shown here is derived from an EMBL/GenBank/DDBJ whole genome shotgun (WGS) entry which is preliminary data.</text>
</comment>
<sequence>MFLHCCSDVVCGGEKGDLSAVVPSETGLGGVEDVVVFEVVDQLCVDDFLYDLHREWEQGDGPDILEVSIRFFEKGNDFGVLPAFRESCCFEGDVDDFP</sequence>
<name>A0AAV7UAK0_PLEWA</name>
<proteinExistence type="predicted"/>
<accession>A0AAV7UAK0</accession>
<reference evidence="1" key="1">
    <citation type="journal article" date="2022" name="bioRxiv">
        <title>Sequencing and chromosome-scale assembly of the giantPleurodeles waltlgenome.</title>
        <authorList>
            <person name="Brown T."/>
            <person name="Elewa A."/>
            <person name="Iarovenko S."/>
            <person name="Subramanian E."/>
            <person name="Araus A.J."/>
            <person name="Petzold A."/>
            <person name="Susuki M."/>
            <person name="Suzuki K.-i.T."/>
            <person name="Hayashi T."/>
            <person name="Toyoda A."/>
            <person name="Oliveira C."/>
            <person name="Osipova E."/>
            <person name="Leigh N.D."/>
            <person name="Simon A."/>
            <person name="Yun M.H."/>
        </authorList>
    </citation>
    <scope>NUCLEOTIDE SEQUENCE</scope>
    <source>
        <strain evidence="1">20211129_DDA</strain>
        <tissue evidence="1">Liver</tissue>
    </source>
</reference>
<dbReference type="EMBL" id="JANPWB010000005">
    <property type="protein sequence ID" value="KAJ1185958.1"/>
    <property type="molecule type" value="Genomic_DNA"/>
</dbReference>
<evidence type="ECO:0000313" key="1">
    <source>
        <dbReference type="EMBL" id="KAJ1185958.1"/>
    </source>
</evidence>
<dbReference type="AlphaFoldDB" id="A0AAV7UAK0"/>
<dbReference type="Proteomes" id="UP001066276">
    <property type="component" value="Chromosome 3_1"/>
</dbReference>
<organism evidence="1 2">
    <name type="scientific">Pleurodeles waltl</name>
    <name type="common">Iberian ribbed newt</name>
    <dbReference type="NCBI Taxonomy" id="8319"/>
    <lineage>
        <taxon>Eukaryota</taxon>
        <taxon>Metazoa</taxon>
        <taxon>Chordata</taxon>
        <taxon>Craniata</taxon>
        <taxon>Vertebrata</taxon>
        <taxon>Euteleostomi</taxon>
        <taxon>Amphibia</taxon>
        <taxon>Batrachia</taxon>
        <taxon>Caudata</taxon>
        <taxon>Salamandroidea</taxon>
        <taxon>Salamandridae</taxon>
        <taxon>Pleurodelinae</taxon>
        <taxon>Pleurodeles</taxon>
    </lineage>
</organism>
<protein>
    <recommendedName>
        <fullName evidence="3">MHC class II antigen</fullName>
    </recommendedName>
</protein>
<keyword evidence="2" id="KW-1185">Reference proteome</keyword>
<evidence type="ECO:0008006" key="3">
    <source>
        <dbReference type="Google" id="ProtNLM"/>
    </source>
</evidence>
<gene>
    <name evidence="1" type="ORF">NDU88_002744</name>
</gene>